<dbReference type="GO" id="GO:0008117">
    <property type="term" value="F:sphinganine-1-phosphate aldolase activity"/>
    <property type="evidence" value="ECO:0007669"/>
    <property type="project" value="TreeGrafter"/>
</dbReference>
<comment type="cofactor">
    <cofactor evidence="1">
        <name>pyridoxal 5'-phosphate</name>
        <dbReference type="ChEBI" id="CHEBI:597326"/>
    </cofactor>
</comment>
<organism evidence="6 7">
    <name type="scientific">Yasminevirus sp. GU-2018</name>
    <dbReference type="NCBI Taxonomy" id="2420051"/>
    <lineage>
        <taxon>Viruses</taxon>
        <taxon>Varidnaviria</taxon>
        <taxon>Bamfordvirae</taxon>
        <taxon>Nucleocytoviricota</taxon>
        <taxon>Megaviricetes</taxon>
        <taxon>Imitervirales</taxon>
        <taxon>Mimiviridae</taxon>
        <taxon>Klosneuvirinae</taxon>
        <taxon>Yasminevirus</taxon>
        <taxon>Yasminevirus saudimassiliense</taxon>
    </lineage>
</organism>
<dbReference type="GO" id="GO:0019752">
    <property type="term" value="P:carboxylic acid metabolic process"/>
    <property type="evidence" value="ECO:0007669"/>
    <property type="project" value="InterPro"/>
</dbReference>
<dbReference type="InterPro" id="IPR050477">
    <property type="entry name" value="GrpII_AminoAcid_Decarb"/>
</dbReference>
<dbReference type="Pfam" id="PF00282">
    <property type="entry name" value="Pyridoxal_deC"/>
    <property type="match status" value="1"/>
</dbReference>
<dbReference type="GO" id="GO:0030170">
    <property type="term" value="F:pyridoxal phosphate binding"/>
    <property type="evidence" value="ECO:0007669"/>
    <property type="project" value="InterPro"/>
</dbReference>
<dbReference type="GO" id="GO:0030149">
    <property type="term" value="P:sphingolipid catabolic process"/>
    <property type="evidence" value="ECO:0007669"/>
    <property type="project" value="TreeGrafter"/>
</dbReference>
<dbReference type="Gene3D" id="3.40.640.10">
    <property type="entry name" value="Type I PLP-dependent aspartate aminotransferase-like (Major domain)"/>
    <property type="match status" value="1"/>
</dbReference>
<dbReference type="InterPro" id="IPR015421">
    <property type="entry name" value="PyrdxlP-dep_Trfase_major"/>
</dbReference>
<evidence type="ECO:0000313" key="6">
    <source>
        <dbReference type="EMBL" id="VBB18151.1"/>
    </source>
</evidence>
<evidence type="ECO:0000256" key="3">
    <source>
        <dbReference type="ARBA" id="ARBA00023239"/>
    </source>
</evidence>
<reference evidence="6 7" key="1">
    <citation type="submission" date="2018-10" db="EMBL/GenBank/DDBJ databases">
        <authorList>
            <consortium name="IHU Genomes"/>
        </authorList>
    </citation>
    <scope>NUCLEOTIDE SEQUENCE [LARGE SCALE GENOMIC DNA]</scope>
    <source>
        <strain evidence="6 7">A1</strain>
    </source>
</reference>
<comment type="similarity">
    <text evidence="4">Belongs to the group II decarboxylase family. Sphingosine-1-phosphate lyase subfamily.</text>
</comment>
<dbReference type="InterPro" id="IPR015424">
    <property type="entry name" value="PyrdxlP-dep_Trfase"/>
</dbReference>
<evidence type="ECO:0000256" key="5">
    <source>
        <dbReference type="SAM" id="Phobius"/>
    </source>
</evidence>
<dbReference type="PANTHER" id="PTHR42735">
    <property type="match status" value="1"/>
</dbReference>
<proteinExistence type="inferred from homology"/>
<accession>A0A5K0U9B4</accession>
<keyword evidence="3" id="KW-0456">Lyase</keyword>
<dbReference type="InterPro" id="IPR002129">
    <property type="entry name" value="PyrdxlP-dep_de-COase"/>
</dbReference>
<keyword evidence="5" id="KW-0812">Transmembrane</keyword>
<evidence type="ECO:0000256" key="2">
    <source>
        <dbReference type="ARBA" id="ARBA00022898"/>
    </source>
</evidence>
<evidence type="ECO:0000313" key="7">
    <source>
        <dbReference type="Proteomes" id="UP000594342"/>
    </source>
</evidence>
<gene>
    <name evidence="6" type="ORF">YASMINEVIRUS_614</name>
</gene>
<dbReference type="Gene3D" id="6.10.140.2150">
    <property type="match status" value="1"/>
</dbReference>
<dbReference type="SMR" id="A0A5K0U9B4"/>
<keyword evidence="5" id="KW-1133">Transmembrane helix</keyword>
<dbReference type="InterPro" id="IPR015422">
    <property type="entry name" value="PyrdxlP-dep_Trfase_small"/>
</dbReference>
<dbReference type="Gene3D" id="3.90.1150.10">
    <property type="entry name" value="Aspartate Aminotransferase, domain 1"/>
    <property type="match status" value="1"/>
</dbReference>
<feature type="transmembrane region" description="Helical" evidence="5">
    <location>
        <begin position="37"/>
        <end position="65"/>
    </location>
</feature>
<keyword evidence="5" id="KW-0472">Membrane</keyword>
<dbReference type="PANTHER" id="PTHR42735:SF6">
    <property type="entry name" value="SPHINGOSINE-1-PHOSPHATE LYASE 1"/>
    <property type="match status" value="1"/>
</dbReference>
<protein>
    <recommendedName>
        <fullName evidence="8">Sphingosine-1-phosphate lyase</fullName>
    </recommendedName>
</protein>
<name>A0A5K0U9B4_9VIRU</name>
<comment type="caution">
    <text evidence="6">The sequence shown here is derived from an EMBL/GenBank/DDBJ whole genome shotgun (WGS) entry which is preliminary data.</text>
</comment>
<dbReference type="EMBL" id="UPSH01000001">
    <property type="protein sequence ID" value="VBB18151.1"/>
    <property type="molecule type" value="Genomic_DNA"/>
</dbReference>
<sequence length="605" mass="69184">MSVSLFLYSVSHWIPLTVLIVSILVSSVIKITNSDTLLVLSLILTSIFVKYIFSDFVTELIYIFYRSWYDLNCDNHLSVRIKRRAFDILQHLPYVGIYITKKQTKEINKFRESLIQDRFKYAHVDSTNYILADEPETLEKIRQKVDQVNKPHCEITKVSGSIYTDMSSESMMNEIETLTKMIDLKSLWLNPTHPDIWPDLVQTEAELYKMCSDLFHAKTSNCVLTQGGTMSNIEAVYTYRAMFEGRVSRPNIVAPVTAHSSFKKACKILNIQYRMCKVDELTGKADVKAMENLIDQNTILLVASCPSFPYGIIDPINDISKLCRTYNKPLHVDACLGGFQLPFLGTDVEDSIQEVFDFRNDSITSISADLHKFGKMPKGLSMLMFKSYDVRKYLTFVDLNWTGGLYVMADFPGSRSGFLVLLAWCMLKMFGKDNYRKTTKLLIDTRKRVVNSIKENFPEELYVVGDPKLSVFGLRSKKHNIHFIGDVMYKKYGWHFNSLPDGLHMCITENNVHNEKSANEFVKKFIDDLSSTIKYVDEHRSEGQKSSSYKLYCSTQSIPDYADRVTEEIGRVYVAVQNMVDIVNKDNGESIGESKTTSTSGSIDL</sequence>
<evidence type="ECO:0008006" key="8">
    <source>
        <dbReference type="Google" id="ProtNLM"/>
    </source>
</evidence>
<keyword evidence="2" id="KW-0663">Pyridoxal phosphate</keyword>
<dbReference type="GO" id="GO:0016020">
    <property type="term" value="C:membrane"/>
    <property type="evidence" value="ECO:0007669"/>
    <property type="project" value="GOC"/>
</dbReference>
<evidence type="ECO:0000256" key="4">
    <source>
        <dbReference type="ARBA" id="ARBA00038302"/>
    </source>
</evidence>
<feature type="transmembrane region" description="Helical" evidence="5">
    <location>
        <begin position="6"/>
        <end position="25"/>
    </location>
</feature>
<evidence type="ECO:0000256" key="1">
    <source>
        <dbReference type="ARBA" id="ARBA00001933"/>
    </source>
</evidence>
<keyword evidence="7" id="KW-1185">Reference proteome</keyword>
<dbReference type="SUPFAM" id="SSF53383">
    <property type="entry name" value="PLP-dependent transferases"/>
    <property type="match status" value="1"/>
</dbReference>
<dbReference type="Proteomes" id="UP000594342">
    <property type="component" value="Unassembled WGS sequence"/>
</dbReference>